<dbReference type="HAMAP" id="MF_00528">
    <property type="entry name" value="Maf"/>
    <property type="match status" value="1"/>
</dbReference>
<feature type="site" description="Important for substrate specificity" evidence="4">
    <location>
        <position position="23"/>
    </location>
</feature>
<keyword evidence="4" id="KW-0963">Cytoplasm</keyword>
<dbReference type="InterPro" id="IPR029001">
    <property type="entry name" value="ITPase-like_fam"/>
</dbReference>
<dbReference type="InterPro" id="IPR003697">
    <property type="entry name" value="Maf-like"/>
</dbReference>
<evidence type="ECO:0000313" key="6">
    <source>
        <dbReference type="Proteomes" id="UP000633219"/>
    </source>
</evidence>
<comment type="caution">
    <text evidence="5">The sequence shown here is derived from an EMBL/GenBank/DDBJ whole genome shotgun (WGS) entry which is preliminary data.</text>
</comment>
<comment type="catalytic activity">
    <reaction evidence="4">
        <text>UTP + H2O = UMP + diphosphate + H(+)</text>
        <dbReference type="Rhea" id="RHEA:29395"/>
        <dbReference type="ChEBI" id="CHEBI:15377"/>
        <dbReference type="ChEBI" id="CHEBI:15378"/>
        <dbReference type="ChEBI" id="CHEBI:33019"/>
        <dbReference type="ChEBI" id="CHEBI:46398"/>
        <dbReference type="ChEBI" id="CHEBI:57865"/>
        <dbReference type="EC" id="3.6.1.9"/>
    </reaction>
</comment>
<dbReference type="EC" id="3.6.1.9" evidence="4"/>
<dbReference type="EMBL" id="JAEQNC010000005">
    <property type="protein sequence ID" value="MBL0372386.1"/>
    <property type="molecule type" value="Genomic_DNA"/>
</dbReference>
<dbReference type="CDD" id="cd00555">
    <property type="entry name" value="Maf"/>
    <property type="match status" value="1"/>
</dbReference>
<reference evidence="5" key="1">
    <citation type="submission" date="2021-01" db="EMBL/GenBank/DDBJ databases">
        <title>Rhizobium sp. strain KVB221 16S ribosomal RNA gene Genome sequencing and assembly.</title>
        <authorList>
            <person name="Kang M."/>
        </authorList>
    </citation>
    <scope>NUCLEOTIDE SEQUENCE</scope>
    <source>
        <strain evidence="5">KVB221</strain>
    </source>
</reference>
<keyword evidence="2 4" id="KW-0378">Hydrolase</keyword>
<dbReference type="PANTHER" id="PTHR43213">
    <property type="entry name" value="BIFUNCTIONAL DTTP/UTP PYROPHOSPHATASE/METHYLTRANSFERASE PROTEIN-RELATED"/>
    <property type="match status" value="1"/>
</dbReference>
<dbReference type="GO" id="GO:0047429">
    <property type="term" value="F:nucleoside triphosphate diphosphatase activity"/>
    <property type="evidence" value="ECO:0007669"/>
    <property type="project" value="UniProtKB-EC"/>
</dbReference>
<comment type="subcellular location">
    <subcellularLocation>
        <location evidence="4">Cytoplasm</location>
    </subcellularLocation>
</comment>
<gene>
    <name evidence="5" type="ORF">JJB09_10130</name>
</gene>
<evidence type="ECO:0000256" key="1">
    <source>
        <dbReference type="ARBA" id="ARBA00001968"/>
    </source>
</evidence>
<proteinExistence type="inferred from homology"/>
<name>A0A936YQ19_9HYPH</name>
<accession>A0A936YQ19</accession>
<dbReference type="Gene3D" id="3.90.950.10">
    <property type="match status" value="1"/>
</dbReference>
<dbReference type="NCBIfam" id="NF002401">
    <property type="entry name" value="PRK01441.1"/>
    <property type="match status" value="1"/>
</dbReference>
<dbReference type="Proteomes" id="UP000633219">
    <property type="component" value="Unassembled WGS sequence"/>
</dbReference>
<dbReference type="PIRSF" id="PIRSF006305">
    <property type="entry name" value="Maf"/>
    <property type="match status" value="1"/>
</dbReference>
<dbReference type="NCBIfam" id="TIGR00172">
    <property type="entry name" value="maf"/>
    <property type="match status" value="1"/>
</dbReference>
<feature type="site" description="Important for substrate specificity" evidence="4">
    <location>
        <position position="88"/>
    </location>
</feature>
<evidence type="ECO:0000256" key="4">
    <source>
        <dbReference type="HAMAP-Rule" id="MF_00528"/>
    </source>
</evidence>
<keyword evidence="3 4" id="KW-0546">Nucleotide metabolism</keyword>
<comment type="cofactor">
    <cofactor evidence="1 4">
        <name>a divalent metal cation</name>
        <dbReference type="ChEBI" id="CHEBI:60240"/>
    </cofactor>
</comment>
<dbReference type="GO" id="GO:0009117">
    <property type="term" value="P:nucleotide metabolic process"/>
    <property type="evidence" value="ECO:0007669"/>
    <property type="project" value="UniProtKB-KW"/>
</dbReference>
<dbReference type="GO" id="GO:0005737">
    <property type="term" value="C:cytoplasm"/>
    <property type="evidence" value="ECO:0007669"/>
    <property type="project" value="UniProtKB-SubCell"/>
</dbReference>
<feature type="active site" description="Proton acceptor" evidence="4">
    <location>
        <position position="87"/>
    </location>
</feature>
<comment type="function">
    <text evidence="4">Nucleoside triphosphate pyrophosphatase that hydrolyzes dTTP and UTP. May have a dual role in cell division arrest and in preventing the incorporation of modified nucleotides into cellular nucleic acids.</text>
</comment>
<comment type="caution">
    <text evidence="4">Lacks conserved residue(s) required for the propagation of feature annotation.</text>
</comment>
<comment type="catalytic activity">
    <reaction evidence="4">
        <text>dTTP + H2O = dTMP + diphosphate + H(+)</text>
        <dbReference type="Rhea" id="RHEA:28534"/>
        <dbReference type="ChEBI" id="CHEBI:15377"/>
        <dbReference type="ChEBI" id="CHEBI:15378"/>
        <dbReference type="ChEBI" id="CHEBI:33019"/>
        <dbReference type="ChEBI" id="CHEBI:37568"/>
        <dbReference type="ChEBI" id="CHEBI:63528"/>
        <dbReference type="EC" id="3.6.1.9"/>
    </reaction>
</comment>
<sequence>MRDERRKPVLLTQRLILASGSPRRLDLLAQAGITPDKLLPMDLDETPRRAEHPRSLARRLAHDKAEAAFQSLRTDPQWAGSFILAADTVVAVGRRILGKPEYLEEASSSLHLLSGRSHWVYTGICLITPQGTSRVKVIETKVRFKRLTMQELKFYLASGEWRGKAGGYAIQGFAGTFIQKLSGSYSAVVGLPLSETIQLLTGEGFRFHEKWQEG</sequence>
<evidence type="ECO:0000256" key="3">
    <source>
        <dbReference type="ARBA" id="ARBA00023080"/>
    </source>
</evidence>
<keyword evidence="6" id="KW-1185">Reference proteome</keyword>
<feature type="site" description="Important for substrate specificity" evidence="4">
    <location>
        <position position="171"/>
    </location>
</feature>
<comment type="similarity">
    <text evidence="4">Belongs to the Maf family. YhdE subfamily.</text>
</comment>
<protein>
    <recommendedName>
        <fullName evidence="4">dTTP/UTP pyrophosphatase</fullName>
        <shortName evidence="4">dTTPase/UTPase</shortName>
        <ecNumber evidence="4">3.6.1.9</ecNumber>
    </recommendedName>
    <alternativeName>
        <fullName evidence="4">Nucleoside triphosphate pyrophosphatase</fullName>
    </alternativeName>
    <alternativeName>
        <fullName evidence="4">Nucleotide pyrophosphatase</fullName>
        <shortName evidence="4">Nucleotide PPase</shortName>
    </alternativeName>
</protein>
<dbReference type="Pfam" id="PF02545">
    <property type="entry name" value="Maf"/>
    <property type="match status" value="1"/>
</dbReference>
<evidence type="ECO:0000256" key="2">
    <source>
        <dbReference type="ARBA" id="ARBA00022801"/>
    </source>
</evidence>
<evidence type="ECO:0000313" key="5">
    <source>
        <dbReference type="EMBL" id="MBL0372386.1"/>
    </source>
</evidence>
<organism evidence="5 6">
    <name type="scientific">Rhizobium setariae</name>
    <dbReference type="NCBI Taxonomy" id="2801340"/>
    <lineage>
        <taxon>Bacteria</taxon>
        <taxon>Pseudomonadati</taxon>
        <taxon>Pseudomonadota</taxon>
        <taxon>Alphaproteobacteria</taxon>
        <taxon>Hyphomicrobiales</taxon>
        <taxon>Rhizobiaceae</taxon>
        <taxon>Rhizobium/Agrobacterium group</taxon>
        <taxon>Rhizobium</taxon>
    </lineage>
</organism>
<dbReference type="PANTHER" id="PTHR43213:SF5">
    <property type="entry name" value="BIFUNCTIONAL DTTP_UTP PYROPHOSPHATASE_METHYLTRANSFERASE PROTEIN-RELATED"/>
    <property type="match status" value="1"/>
</dbReference>
<dbReference type="AlphaFoldDB" id="A0A936YQ19"/>
<dbReference type="SUPFAM" id="SSF52972">
    <property type="entry name" value="ITPase-like"/>
    <property type="match status" value="1"/>
</dbReference>